<dbReference type="AlphaFoldDB" id="A0A4R3J6P3"/>
<name>A0A4R3J6P3_9FIRM</name>
<evidence type="ECO:0000313" key="3">
    <source>
        <dbReference type="Proteomes" id="UP000294613"/>
    </source>
</evidence>
<evidence type="ECO:0000313" key="1">
    <source>
        <dbReference type="EMBL" id="GBU06140.1"/>
    </source>
</evidence>
<accession>A0A4R3J6P3</accession>
<sequence>MKTLKLIKEVEDVFSQTPDGKIQDADTILSDLLEKSDTNFSGIAFDIFEIYKNSKDPDCVEKMFYEFTGVEFDEYLKMCIKKTSTPEGDIKSCPREVLEAYRIATKLNLTKDNLLMEAELIENEGEWLHMSLMGYDVSILRKVAEMM</sequence>
<evidence type="ECO:0000313" key="4">
    <source>
        <dbReference type="Proteomes" id="UP000702954"/>
    </source>
</evidence>
<comment type="caution">
    <text evidence="2">The sequence shown here is derived from an EMBL/GenBank/DDBJ whole genome shotgun (WGS) entry which is preliminary data.</text>
</comment>
<proteinExistence type="predicted"/>
<dbReference type="Proteomes" id="UP000702954">
    <property type="component" value="Unassembled WGS sequence"/>
</dbReference>
<keyword evidence="4" id="KW-1185">Reference proteome</keyword>
<reference evidence="2 3" key="2">
    <citation type="submission" date="2019-03" db="EMBL/GenBank/DDBJ databases">
        <title>Genomic Encyclopedia of Type Strains, Phase IV (KMG-IV): sequencing the most valuable type-strain genomes for metagenomic binning, comparative biology and taxonomic classification.</title>
        <authorList>
            <person name="Goeker M."/>
        </authorList>
    </citation>
    <scope>NUCLEOTIDE SEQUENCE [LARGE SCALE GENOMIC DNA]</scope>
    <source>
        <strain evidence="2 3">DSM 103426</strain>
    </source>
</reference>
<dbReference type="RefSeq" id="WP_116442207.1">
    <property type="nucleotide sequence ID" value="NZ_BHEO01000008.1"/>
</dbReference>
<protein>
    <submittedName>
        <fullName evidence="2">Uncharacterized protein</fullName>
    </submittedName>
</protein>
<evidence type="ECO:0000313" key="2">
    <source>
        <dbReference type="EMBL" id="TCS61015.1"/>
    </source>
</evidence>
<organism evidence="2 3">
    <name type="scientific">Faecalimonas umbilicata</name>
    <dbReference type="NCBI Taxonomy" id="1912855"/>
    <lineage>
        <taxon>Bacteria</taxon>
        <taxon>Bacillati</taxon>
        <taxon>Bacillota</taxon>
        <taxon>Clostridia</taxon>
        <taxon>Lachnospirales</taxon>
        <taxon>Lachnospiraceae</taxon>
        <taxon>Faecalimonas</taxon>
    </lineage>
</organism>
<gene>
    <name evidence="2" type="ORF">EDD74_1393</name>
    <name evidence="1" type="ORF">FAEUMB_26810</name>
</gene>
<dbReference type="Proteomes" id="UP000294613">
    <property type="component" value="Unassembled WGS sequence"/>
</dbReference>
<reference evidence="1 4" key="1">
    <citation type="journal article" date="2018" name="Int. J. Syst. Evol. Microbiol.">
        <title>Draft Genome Sequence of Faecalimonas umbilicata JCM 30896T, an Acetate-Producing Bacterium Isolated from Human Feces.</title>
        <authorList>
            <person name="Sakamoto M."/>
            <person name="Ikeyama N."/>
            <person name="Yuki M."/>
            <person name="Ohkuma M."/>
        </authorList>
    </citation>
    <scope>NUCLEOTIDE SEQUENCE [LARGE SCALE GENOMIC DNA]</scope>
    <source>
        <strain evidence="1 4">EGH7</strain>
    </source>
</reference>
<dbReference type="EMBL" id="BHEO01000008">
    <property type="protein sequence ID" value="GBU06140.1"/>
    <property type="molecule type" value="Genomic_DNA"/>
</dbReference>
<dbReference type="EMBL" id="SLZV01000039">
    <property type="protein sequence ID" value="TCS61015.1"/>
    <property type="molecule type" value="Genomic_DNA"/>
</dbReference>